<gene>
    <name evidence="7" type="ORF">EDD71_104112</name>
</gene>
<protein>
    <submittedName>
        <fullName evidence="7">ATP synthase I subunit</fullName>
    </submittedName>
</protein>
<keyword evidence="2" id="KW-1003">Cell membrane</keyword>
<dbReference type="GO" id="GO:0005886">
    <property type="term" value="C:plasma membrane"/>
    <property type="evidence" value="ECO:0007669"/>
    <property type="project" value="UniProtKB-SubCell"/>
</dbReference>
<evidence type="ECO:0000256" key="5">
    <source>
        <dbReference type="ARBA" id="ARBA00023136"/>
    </source>
</evidence>
<dbReference type="InterPro" id="IPR005598">
    <property type="entry name" value="ATP_synth_I"/>
</dbReference>
<dbReference type="AlphaFoldDB" id="A0A4R7KV47"/>
<comment type="caution">
    <text evidence="7">The sequence shown here is derived from an EMBL/GenBank/DDBJ whole genome shotgun (WGS) entry which is preliminary data.</text>
</comment>
<evidence type="ECO:0000256" key="6">
    <source>
        <dbReference type="SAM" id="Phobius"/>
    </source>
</evidence>
<name>A0A4R7KV47_9CLOT</name>
<feature type="transmembrane region" description="Helical" evidence="6">
    <location>
        <begin position="70"/>
        <end position="91"/>
    </location>
</feature>
<keyword evidence="8" id="KW-1185">Reference proteome</keyword>
<evidence type="ECO:0000256" key="1">
    <source>
        <dbReference type="ARBA" id="ARBA00004651"/>
    </source>
</evidence>
<dbReference type="Proteomes" id="UP000295325">
    <property type="component" value="Unassembled WGS sequence"/>
</dbReference>
<evidence type="ECO:0000256" key="3">
    <source>
        <dbReference type="ARBA" id="ARBA00022692"/>
    </source>
</evidence>
<feature type="transmembrane region" description="Helical" evidence="6">
    <location>
        <begin position="12"/>
        <end position="33"/>
    </location>
</feature>
<dbReference type="EMBL" id="SOAZ01000004">
    <property type="protein sequence ID" value="TDT62387.1"/>
    <property type="molecule type" value="Genomic_DNA"/>
</dbReference>
<evidence type="ECO:0000313" key="8">
    <source>
        <dbReference type="Proteomes" id="UP000295325"/>
    </source>
</evidence>
<accession>A0A4R7KV47</accession>
<feature type="transmembrane region" description="Helical" evidence="6">
    <location>
        <begin position="39"/>
        <end position="58"/>
    </location>
</feature>
<organism evidence="7 8">
    <name type="scientific">Fonticella tunisiensis</name>
    <dbReference type="NCBI Taxonomy" id="1096341"/>
    <lineage>
        <taxon>Bacteria</taxon>
        <taxon>Bacillati</taxon>
        <taxon>Bacillota</taxon>
        <taxon>Clostridia</taxon>
        <taxon>Eubacteriales</taxon>
        <taxon>Clostridiaceae</taxon>
        <taxon>Fonticella</taxon>
    </lineage>
</organism>
<keyword evidence="4 6" id="KW-1133">Transmembrane helix</keyword>
<proteinExistence type="predicted"/>
<reference evidence="7 8" key="1">
    <citation type="submission" date="2019-03" db="EMBL/GenBank/DDBJ databases">
        <title>Genomic Encyclopedia of Type Strains, Phase IV (KMG-IV): sequencing the most valuable type-strain genomes for metagenomic binning, comparative biology and taxonomic classification.</title>
        <authorList>
            <person name="Goeker M."/>
        </authorList>
    </citation>
    <scope>NUCLEOTIDE SEQUENCE [LARGE SCALE GENOMIC DNA]</scope>
    <source>
        <strain evidence="7 8">DSM 24455</strain>
    </source>
</reference>
<keyword evidence="3 6" id="KW-0812">Transmembrane</keyword>
<evidence type="ECO:0000256" key="2">
    <source>
        <dbReference type="ARBA" id="ARBA00022475"/>
    </source>
</evidence>
<sequence length="127" mass="14442">MNQSINSLMLKRLGAGFITAAVISLFVYAFLGMYGLKSYFIGFLLSALNFILLSLELNTILEIRPKRSRVYHLIFFLIRYILIGYVIVQAVKNDNANVFLIFGGLITMNFSIVINASLNHFIRRKVS</sequence>
<keyword evidence="5 6" id="KW-0472">Membrane</keyword>
<evidence type="ECO:0000256" key="4">
    <source>
        <dbReference type="ARBA" id="ARBA00022989"/>
    </source>
</evidence>
<evidence type="ECO:0000313" key="7">
    <source>
        <dbReference type="EMBL" id="TDT62387.1"/>
    </source>
</evidence>
<feature type="transmembrane region" description="Helical" evidence="6">
    <location>
        <begin position="97"/>
        <end position="118"/>
    </location>
</feature>
<dbReference type="Pfam" id="PF03899">
    <property type="entry name" value="ATP-synt_I"/>
    <property type="match status" value="1"/>
</dbReference>
<comment type="subcellular location">
    <subcellularLocation>
        <location evidence="1">Cell membrane</location>
        <topology evidence="1">Multi-pass membrane protein</topology>
    </subcellularLocation>
</comment>